<accession>A0A922HPV0</accession>
<comment type="caution">
    <text evidence="5">The sequence shown here is derived from an EMBL/GenBank/DDBJ whole genome shotgun (WGS) entry which is preliminary data.</text>
</comment>
<dbReference type="GO" id="GO:0005654">
    <property type="term" value="C:nucleoplasm"/>
    <property type="evidence" value="ECO:0007669"/>
    <property type="project" value="TreeGrafter"/>
</dbReference>
<organism evidence="5 6">
    <name type="scientific">Dermatophagoides farinae</name>
    <name type="common">American house dust mite</name>
    <dbReference type="NCBI Taxonomy" id="6954"/>
    <lineage>
        <taxon>Eukaryota</taxon>
        <taxon>Metazoa</taxon>
        <taxon>Ecdysozoa</taxon>
        <taxon>Arthropoda</taxon>
        <taxon>Chelicerata</taxon>
        <taxon>Arachnida</taxon>
        <taxon>Acari</taxon>
        <taxon>Acariformes</taxon>
        <taxon>Sarcoptiformes</taxon>
        <taxon>Astigmata</taxon>
        <taxon>Psoroptidia</taxon>
        <taxon>Analgoidea</taxon>
        <taxon>Pyroglyphidae</taxon>
        <taxon>Dermatophagoidinae</taxon>
        <taxon>Dermatophagoides</taxon>
    </lineage>
</organism>
<reference evidence="5" key="1">
    <citation type="submission" date="2013-05" db="EMBL/GenBank/DDBJ databases">
        <authorList>
            <person name="Yim A.K.Y."/>
            <person name="Chan T.F."/>
            <person name="Ji K.M."/>
            <person name="Liu X.Y."/>
            <person name="Zhou J.W."/>
            <person name="Li R.Q."/>
            <person name="Yang K.Y."/>
            <person name="Li J."/>
            <person name="Li M."/>
            <person name="Law P.T.W."/>
            <person name="Wu Y.L."/>
            <person name="Cai Z.L."/>
            <person name="Qin H."/>
            <person name="Bao Y."/>
            <person name="Leung R.K.K."/>
            <person name="Ng P.K.S."/>
            <person name="Zou J."/>
            <person name="Zhong X.J."/>
            <person name="Ran P.X."/>
            <person name="Zhong N.S."/>
            <person name="Liu Z.G."/>
            <person name="Tsui S.K.W."/>
        </authorList>
    </citation>
    <scope>NUCLEOTIDE SEQUENCE</scope>
    <source>
        <strain evidence="5">Derf</strain>
        <tissue evidence="5">Whole organism</tissue>
    </source>
</reference>
<dbReference type="EMBL" id="ASGP02000006">
    <property type="protein sequence ID" value="KAH9501765.1"/>
    <property type="molecule type" value="Genomic_DNA"/>
</dbReference>
<dbReference type="PANTHER" id="PTHR13563:SF5">
    <property type="entry name" value="TRNA METHYLTRANSFERASE 10 HOMOLOG C"/>
    <property type="match status" value="1"/>
</dbReference>
<keyword evidence="1 5" id="KW-0489">Methyltransferase</keyword>
<dbReference type="Gene3D" id="3.40.1280.30">
    <property type="match status" value="1"/>
</dbReference>
<dbReference type="GO" id="GO:0000049">
    <property type="term" value="F:tRNA binding"/>
    <property type="evidence" value="ECO:0007669"/>
    <property type="project" value="TreeGrafter"/>
</dbReference>
<evidence type="ECO:0000256" key="3">
    <source>
        <dbReference type="ARBA" id="ARBA00022691"/>
    </source>
</evidence>
<dbReference type="GO" id="GO:0005739">
    <property type="term" value="C:mitochondrion"/>
    <property type="evidence" value="ECO:0007669"/>
    <property type="project" value="TreeGrafter"/>
</dbReference>
<gene>
    <name evidence="5" type="primary">TRMT10C_4</name>
    <name evidence="5" type="ORF">DERF_012583</name>
</gene>
<keyword evidence="6" id="KW-1185">Reference proteome</keyword>
<dbReference type="GO" id="GO:0008168">
    <property type="term" value="F:methyltransferase activity"/>
    <property type="evidence" value="ECO:0007669"/>
    <property type="project" value="UniProtKB-KW"/>
</dbReference>
<dbReference type="GO" id="GO:0097745">
    <property type="term" value="P:mitochondrial tRNA 5'-end processing"/>
    <property type="evidence" value="ECO:0007669"/>
    <property type="project" value="TreeGrafter"/>
</dbReference>
<keyword evidence="2" id="KW-0808">Transferase</keyword>
<dbReference type="PROSITE" id="PS51675">
    <property type="entry name" value="SAM_MT_TRM10"/>
    <property type="match status" value="1"/>
</dbReference>
<evidence type="ECO:0000313" key="6">
    <source>
        <dbReference type="Proteomes" id="UP000790347"/>
    </source>
</evidence>
<dbReference type="PANTHER" id="PTHR13563">
    <property type="entry name" value="TRNA (GUANINE-9-) METHYLTRANSFERASE"/>
    <property type="match status" value="1"/>
</dbReference>
<protein>
    <submittedName>
        <fullName evidence="5">tRNA methyltransferase 10 C</fullName>
    </submittedName>
</protein>
<proteinExistence type="predicted"/>
<feature type="domain" description="SAM-dependent MTase TRM10-type" evidence="4">
    <location>
        <begin position="172"/>
        <end position="366"/>
    </location>
</feature>
<sequence>MFFRHGIVVRRFFASKKSKIDPELLQKLTDKIDEEKPFVHVRVEDFSELFQQNGHEMNRMKIEKIINIYDGMKYNLDPVPSKLTVEDVENLLQLTTLSDIHRQIRKLHRKELQQLLKEELKKQLKTEIKQPVKDDKISEDRSGLFDSDGNLTYGLWHNSLFTRVNPKLRRLSLEKFRHAHCFGQNLFIDCSYSSFLSQHLSVQVVHDLSRLIYFNLRQLNDPFKIIICGIDYDHYLWKSLQQLFPDIIESIEHTEKNLMSLTTDSKQIACFTSFETKTPLEYNPDWSYVLPAIPERLMNRDIITPLLKKMKIQRMGVPIDRYVIWQSGSKRLSLQQKIQILNDIRSKNFDWKRSIIDHSKSTDGIIFASSVTCIHADILLWT</sequence>
<keyword evidence="3" id="KW-0949">S-adenosyl-L-methionine</keyword>
<dbReference type="GO" id="GO:0070131">
    <property type="term" value="P:positive regulation of mitochondrial translation"/>
    <property type="evidence" value="ECO:0007669"/>
    <property type="project" value="TreeGrafter"/>
</dbReference>
<dbReference type="InterPro" id="IPR028564">
    <property type="entry name" value="MT_TRM10-typ"/>
</dbReference>
<evidence type="ECO:0000313" key="5">
    <source>
        <dbReference type="EMBL" id="KAH9501765.1"/>
    </source>
</evidence>
<name>A0A922HPV0_DERFA</name>
<evidence type="ECO:0000256" key="1">
    <source>
        <dbReference type="ARBA" id="ARBA00022603"/>
    </source>
</evidence>
<dbReference type="Proteomes" id="UP000790347">
    <property type="component" value="Unassembled WGS sequence"/>
</dbReference>
<dbReference type="InterPro" id="IPR038459">
    <property type="entry name" value="MT_TRM10-typ_sf"/>
</dbReference>
<dbReference type="InterPro" id="IPR007356">
    <property type="entry name" value="tRNA_m1G_MeTrfase_euk"/>
</dbReference>
<dbReference type="GO" id="GO:0032259">
    <property type="term" value="P:methylation"/>
    <property type="evidence" value="ECO:0007669"/>
    <property type="project" value="UniProtKB-KW"/>
</dbReference>
<evidence type="ECO:0000259" key="4">
    <source>
        <dbReference type="PROSITE" id="PS51675"/>
    </source>
</evidence>
<evidence type="ECO:0000256" key="2">
    <source>
        <dbReference type="ARBA" id="ARBA00022679"/>
    </source>
</evidence>
<dbReference type="AlphaFoldDB" id="A0A922HPV0"/>
<reference evidence="5" key="2">
    <citation type="journal article" date="2022" name="Res Sq">
        <title>Comparative Genomics Reveals Insights into the Divergent Evolution of Astigmatic Mites and Household Pest Adaptations.</title>
        <authorList>
            <person name="Xiong Q."/>
            <person name="Wan A.T.-Y."/>
            <person name="Liu X.-Y."/>
            <person name="Fung C.S.-H."/>
            <person name="Xiao X."/>
            <person name="Malainual N."/>
            <person name="Hou J."/>
            <person name="Wang L."/>
            <person name="Wang M."/>
            <person name="Yang K."/>
            <person name="Cui Y."/>
            <person name="Leung E."/>
            <person name="Nong W."/>
            <person name="Shin S.-K."/>
            <person name="Au S."/>
            <person name="Jeong K.Y."/>
            <person name="Chew F.T."/>
            <person name="Hui J."/>
            <person name="Leung T.F."/>
            <person name="Tungtrongchitr A."/>
            <person name="Zhong N."/>
            <person name="Liu Z."/>
            <person name="Tsui S."/>
        </authorList>
    </citation>
    <scope>NUCLEOTIDE SEQUENCE</scope>
    <source>
        <strain evidence="5">Derf</strain>
        <tissue evidence="5">Whole organism</tissue>
    </source>
</reference>